<dbReference type="PANTHER" id="PTHR19278">
    <property type="entry name" value="OROTATE PHOSPHORIBOSYLTRANSFERASE"/>
    <property type="match status" value="1"/>
</dbReference>
<dbReference type="GO" id="GO:0004588">
    <property type="term" value="F:orotate phosphoribosyltransferase activity"/>
    <property type="evidence" value="ECO:0007669"/>
    <property type="project" value="UniProtKB-UniRule"/>
</dbReference>
<evidence type="ECO:0000256" key="3">
    <source>
        <dbReference type="ARBA" id="ARBA00022676"/>
    </source>
</evidence>
<feature type="binding site" evidence="6">
    <location>
        <position position="127"/>
    </location>
    <ligand>
        <name>orotate</name>
        <dbReference type="ChEBI" id="CHEBI:30839"/>
    </ligand>
</feature>
<accession>A0A0C1LE47</accession>
<feature type="binding site" evidence="6">
    <location>
        <position position="103"/>
    </location>
    <ligand>
        <name>5-phospho-alpha-D-ribose 1-diphosphate</name>
        <dbReference type="ChEBI" id="CHEBI:58017"/>
        <note>ligand shared between dimeric partners</note>
    </ligand>
</feature>
<dbReference type="EMBL" id="JSVC01000018">
    <property type="protein sequence ID" value="KIC93718.1"/>
    <property type="molecule type" value="Genomic_DNA"/>
</dbReference>
<dbReference type="Proteomes" id="UP000031408">
    <property type="component" value="Unassembled WGS sequence"/>
</dbReference>
<dbReference type="PANTHER" id="PTHR19278:SF9">
    <property type="entry name" value="URIDINE 5'-MONOPHOSPHATE SYNTHASE"/>
    <property type="match status" value="1"/>
</dbReference>
<keyword evidence="5 6" id="KW-0665">Pyrimidine biosynthesis</keyword>
<dbReference type="InterPro" id="IPR000836">
    <property type="entry name" value="PRTase_dom"/>
</dbReference>
<dbReference type="OrthoDB" id="9802134at2"/>
<evidence type="ECO:0000313" key="8">
    <source>
        <dbReference type="EMBL" id="KIC93718.1"/>
    </source>
</evidence>
<dbReference type="EC" id="2.4.2.10" evidence="2 6"/>
<proteinExistence type="inferred from homology"/>
<protein>
    <recommendedName>
        <fullName evidence="2 6">Orotate phosphoribosyltransferase</fullName>
        <shortName evidence="6">OPRT</shortName>
        <shortName evidence="6">OPRTase</shortName>
        <ecNumber evidence="2 6">2.4.2.10</ecNumber>
    </recommendedName>
</protein>
<evidence type="ECO:0000256" key="1">
    <source>
        <dbReference type="ARBA" id="ARBA00004889"/>
    </source>
</evidence>
<dbReference type="STRING" id="1349421.OI18_15750"/>
<comment type="cofactor">
    <cofactor evidence="6">
        <name>Mg(2+)</name>
        <dbReference type="ChEBI" id="CHEBI:18420"/>
    </cofactor>
</comment>
<evidence type="ECO:0000256" key="6">
    <source>
        <dbReference type="HAMAP-Rule" id="MF_01208"/>
    </source>
</evidence>
<gene>
    <name evidence="6" type="primary">pyrE</name>
    <name evidence="8" type="ORF">OI18_15750</name>
</gene>
<feature type="binding site" description="in other chain" evidence="6">
    <location>
        <begin position="123"/>
        <end position="131"/>
    </location>
    <ligand>
        <name>5-phospho-alpha-D-ribose 1-diphosphate</name>
        <dbReference type="ChEBI" id="CHEBI:58017"/>
        <note>ligand shared between dimeric partners</note>
    </ligand>
</feature>
<dbReference type="Gene3D" id="3.40.50.2020">
    <property type="match status" value="1"/>
</dbReference>
<dbReference type="UniPathway" id="UPA00070">
    <property type="reaction ID" value="UER00119"/>
</dbReference>
<evidence type="ECO:0000256" key="4">
    <source>
        <dbReference type="ARBA" id="ARBA00022679"/>
    </source>
</evidence>
<evidence type="ECO:0000313" key="9">
    <source>
        <dbReference type="Proteomes" id="UP000031408"/>
    </source>
</evidence>
<sequence length="211" mass="23229">MKSNEKAVAERLLQSNAVRLSPDQPFTWASGWKSPIYCDNRKVLSFPYIRDFIKSEMCNVIFSEFPDSDVLAGVATAGIAWGAMAADQLKLPYMYVRPKPKEHGLGNQIEGNYEPGQKVVVVEDLISTGKSSLQVVDVLRAAGLEVMGMISIFTYGFGVADKAFADAGVPYRSLTNYENMISLALEKGIIDSAAEPILLKWREDPANWTGL</sequence>
<evidence type="ECO:0000256" key="5">
    <source>
        <dbReference type="ARBA" id="ARBA00022975"/>
    </source>
</evidence>
<reference evidence="8 9" key="1">
    <citation type="submission" date="2014-11" db="EMBL/GenBank/DDBJ databases">
        <title>Genome sequence of Flavihumibacter solisilvae 3-3.</title>
        <authorList>
            <person name="Zhou G."/>
            <person name="Li M."/>
            <person name="Wang G."/>
        </authorList>
    </citation>
    <scope>NUCLEOTIDE SEQUENCE [LARGE SCALE GENOMIC DNA]</scope>
    <source>
        <strain evidence="8 9">3-3</strain>
    </source>
</reference>
<feature type="binding site" evidence="6">
    <location>
        <position position="97"/>
    </location>
    <ligand>
        <name>5-phospho-alpha-D-ribose 1-diphosphate</name>
        <dbReference type="ChEBI" id="CHEBI:58017"/>
        <note>ligand shared between dimeric partners</note>
    </ligand>
</feature>
<comment type="catalytic activity">
    <reaction evidence="6">
        <text>orotidine 5'-phosphate + diphosphate = orotate + 5-phospho-alpha-D-ribose 1-diphosphate</text>
        <dbReference type="Rhea" id="RHEA:10380"/>
        <dbReference type="ChEBI" id="CHEBI:30839"/>
        <dbReference type="ChEBI" id="CHEBI:33019"/>
        <dbReference type="ChEBI" id="CHEBI:57538"/>
        <dbReference type="ChEBI" id="CHEBI:58017"/>
        <dbReference type="EC" id="2.4.2.10"/>
    </reaction>
</comment>
<dbReference type="NCBIfam" id="TIGR00336">
    <property type="entry name" value="pyrE"/>
    <property type="match status" value="1"/>
</dbReference>
<dbReference type="GO" id="GO:0000287">
    <property type="term" value="F:magnesium ion binding"/>
    <property type="evidence" value="ECO:0007669"/>
    <property type="project" value="UniProtKB-UniRule"/>
</dbReference>
<comment type="caution">
    <text evidence="6">Lacks conserved residue(s) required for the propagation of feature annotation.</text>
</comment>
<comment type="pathway">
    <text evidence="1 6">Pyrimidine metabolism; UMP biosynthesis via de novo pathway; UMP from orotate: step 1/2.</text>
</comment>
<organism evidence="8 9">
    <name type="scientific">Flavihumibacter solisilvae</name>
    <dbReference type="NCBI Taxonomy" id="1349421"/>
    <lineage>
        <taxon>Bacteria</taxon>
        <taxon>Pseudomonadati</taxon>
        <taxon>Bacteroidota</taxon>
        <taxon>Chitinophagia</taxon>
        <taxon>Chitinophagales</taxon>
        <taxon>Chitinophagaceae</taxon>
        <taxon>Flavihumibacter</taxon>
    </lineage>
</organism>
<dbReference type="GO" id="GO:0019856">
    <property type="term" value="P:pyrimidine nucleobase biosynthetic process"/>
    <property type="evidence" value="ECO:0007669"/>
    <property type="project" value="TreeGrafter"/>
</dbReference>
<name>A0A0C1LE47_9BACT</name>
<comment type="similarity">
    <text evidence="6">Belongs to the purine/pyrimidine phosphoribosyltransferase family. PyrE subfamily.</text>
</comment>
<dbReference type="SUPFAM" id="SSF53271">
    <property type="entry name" value="PRTase-like"/>
    <property type="match status" value="1"/>
</dbReference>
<comment type="subunit">
    <text evidence="6">Homodimer.</text>
</comment>
<dbReference type="InterPro" id="IPR029057">
    <property type="entry name" value="PRTase-like"/>
</dbReference>
<keyword evidence="4 6" id="KW-0808">Transferase</keyword>
<feature type="binding site" evidence="6">
    <location>
        <position position="101"/>
    </location>
    <ligand>
        <name>5-phospho-alpha-D-ribose 1-diphosphate</name>
        <dbReference type="ChEBI" id="CHEBI:58017"/>
        <note>ligand shared between dimeric partners</note>
    </ligand>
</feature>
<dbReference type="RefSeq" id="WP_039141709.1">
    <property type="nucleotide sequence ID" value="NZ_JSVC01000018.1"/>
</dbReference>
<dbReference type="HAMAP" id="MF_01208">
    <property type="entry name" value="PyrE"/>
    <property type="match status" value="1"/>
</dbReference>
<dbReference type="CDD" id="cd06223">
    <property type="entry name" value="PRTases_typeI"/>
    <property type="match status" value="1"/>
</dbReference>
<dbReference type="AlphaFoldDB" id="A0A0C1LE47"/>
<dbReference type="GO" id="GO:0044205">
    <property type="term" value="P:'de novo' UMP biosynthetic process"/>
    <property type="evidence" value="ECO:0007669"/>
    <property type="project" value="UniProtKB-UniRule"/>
</dbReference>
<keyword evidence="9" id="KW-1185">Reference proteome</keyword>
<dbReference type="InterPro" id="IPR023031">
    <property type="entry name" value="OPRT"/>
</dbReference>
<feature type="domain" description="Phosphoribosyltransferase" evidence="7">
    <location>
        <begin position="68"/>
        <end position="154"/>
    </location>
</feature>
<keyword evidence="3 6" id="KW-0328">Glycosyltransferase</keyword>
<dbReference type="Pfam" id="PF00156">
    <property type="entry name" value="Pribosyltran"/>
    <property type="match status" value="1"/>
</dbReference>
<evidence type="ECO:0000259" key="7">
    <source>
        <dbReference type="Pfam" id="PF00156"/>
    </source>
</evidence>
<evidence type="ECO:0000256" key="2">
    <source>
        <dbReference type="ARBA" id="ARBA00011971"/>
    </source>
</evidence>
<dbReference type="InterPro" id="IPR004467">
    <property type="entry name" value="Or_phspho_trans_dom"/>
</dbReference>
<keyword evidence="6" id="KW-0460">Magnesium</keyword>
<comment type="function">
    <text evidence="6">Catalyzes the transfer of a ribosyl phosphate group from 5-phosphoribose 1-diphosphate to orotate, leading to the formation of orotidine monophosphate (OMP).</text>
</comment>
<comment type="caution">
    <text evidence="8">The sequence shown here is derived from an EMBL/GenBank/DDBJ whole genome shotgun (WGS) entry which is preliminary data.</text>
</comment>